<comment type="subcellular location">
    <subcellularLocation>
        <location evidence="1">Membrane</location>
        <topology evidence="1">Multi-pass membrane protein</topology>
    </subcellularLocation>
</comment>
<reference evidence="6 7" key="1">
    <citation type="journal article" date="2018" name="Evol. Lett.">
        <title>Horizontal gene cluster transfer increased hallucinogenic mushroom diversity.</title>
        <authorList>
            <person name="Reynolds H.T."/>
            <person name="Vijayakumar V."/>
            <person name="Gluck-Thaler E."/>
            <person name="Korotkin H.B."/>
            <person name="Matheny P.B."/>
            <person name="Slot J.C."/>
        </authorList>
    </citation>
    <scope>NUCLEOTIDE SEQUENCE [LARGE SCALE GENOMIC DNA]</scope>
    <source>
        <strain evidence="6 7">SRW20</strain>
    </source>
</reference>
<feature type="transmembrane region" description="Helical" evidence="5">
    <location>
        <begin position="101"/>
        <end position="134"/>
    </location>
</feature>
<name>A0A409Y406_9AGAR</name>
<dbReference type="PANTHER" id="PTHR42723">
    <property type="entry name" value="CHLOROPHYLL SYNTHASE"/>
    <property type="match status" value="1"/>
</dbReference>
<dbReference type="InterPro" id="IPR000537">
    <property type="entry name" value="UbiA_prenyltransferase"/>
</dbReference>
<dbReference type="Gene3D" id="1.10.357.140">
    <property type="entry name" value="UbiA prenyltransferase"/>
    <property type="match status" value="1"/>
</dbReference>
<dbReference type="OrthoDB" id="434972at2759"/>
<comment type="caution">
    <text evidence="6">The sequence shown here is derived from an EMBL/GenBank/DDBJ whole genome shotgun (WGS) entry which is preliminary data.</text>
</comment>
<evidence type="ECO:0000256" key="1">
    <source>
        <dbReference type="ARBA" id="ARBA00004141"/>
    </source>
</evidence>
<feature type="transmembrane region" description="Helical" evidence="5">
    <location>
        <begin position="31"/>
        <end position="60"/>
    </location>
</feature>
<keyword evidence="7" id="KW-1185">Reference proteome</keyword>
<feature type="transmembrane region" description="Helical" evidence="5">
    <location>
        <begin position="209"/>
        <end position="228"/>
    </location>
</feature>
<dbReference type="GO" id="GO:0016020">
    <property type="term" value="C:membrane"/>
    <property type="evidence" value="ECO:0007669"/>
    <property type="project" value="UniProtKB-SubCell"/>
</dbReference>
<dbReference type="InterPro" id="IPR050475">
    <property type="entry name" value="Prenyltransferase_related"/>
</dbReference>
<dbReference type="GO" id="GO:0016765">
    <property type="term" value="F:transferase activity, transferring alkyl or aryl (other than methyl) groups"/>
    <property type="evidence" value="ECO:0007669"/>
    <property type="project" value="InterPro"/>
</dbReference>
<evidence type="ECO:0000256" key="2">
    <source>
        <dbReference type="ARBA" id="ARBA00022692"/>
    </source>
</evidence>
<keyword evidence="4 5" id="KW-0472">Membrane</keyword>
<dbReference type="CDD" id="cd13965">
    <property type="entry name" value="PT_UbiA_3"/>
    <property type="match status" value="1"/>
</dbReference>
<dbReference type="InParanoid" id="A0A409Y406"/>
<protein>
    <submittedName>
        <fullName evidence="6">Uncharacterized protein</fullName>
    </submittedName>
</protein>
<feature type="transmembrane region" description="Helical" evidence="5">
    <location>
        <begin position="234"/>
        <end position="258"/>
    </location>
</feature>
<dbReference type="Proteomes" id="UP000284706">
    <property type="component" value="Unassembled WGS sequence"/>
</dbReference>
<keyword evidence="2 5" id="KW-0812">Transmembrane</keyword>
<dbReference type="InterPro" id="IPR044878">
    <property type="entry name" value="UbiA_sf"/>
</dbReference>
<accession>A0A409Y406</accession>
<proteinExistence type="predicted"/>
<gene>
    <name evidence="6" type="ORF">CVT26_002483</name>
</gene>
<dbReference type="Pfam" id="PF01040">
    <property type="entry name" value="UbiA"/>
    <property type="match status" value="1"/>
</dbReference>
<feature type="transmembrane region" description="Helical" evidence="5">
    <location>
        <begin position="140"/>
        <end position="164"/>
    </location>
</feature>
<evidence type="ECO:0000256" key="4">
    <source>
        <dbReference type="ARBA" id="ARBA00023136"/>
    </source>
</evidence>
<dbReference type="PANTHER" id="PTHR42723:SF1">
    <property type="entry name" value="CHLOROPHYLL SYNTHASE, CHLOROPLASTIC"/>
    <property type="match status" value="1"/>
</dbReference>
<dbReference type="STRING" id="231916.A0A409Y406"/>
<keyword evidence="3 5" id="KW-1133">Transmembrane helix</keyword>
<dbReference type="AlphaFoldDB" id="A0A409Y406"/>
<evidence type="ECO:0000313" key="7">
    <source>
        <dbReference type="Proteomes" id="UP000284706"/>
    </source>
</evidence>
<organism evidence="6 7">
    <name type="scientific">Gymnopilus dilepis</name>
    <dbReference type="NCBI Taxonomy" id="231916"/>
    <lineage>
        <taxon>Eukaryota</taxon>
        <taxon>Fungi</taxon>
        <taxon>Dikarya</taxon>
        <taxon>Basidiomycota</taxon>
        <taxon>Agaricomycotina</taxon>
        <taxon>Agaricomycetes</taxon>
        <taxon>Agaricomycetidae</taxon>
        <taxon>Agaricales</taxon>
        <taxon>Agaricineae</taxon>
        <taxon>Hymenogastraceae</taxon>
        <taxon>Gymnopilus</taxon>
    </lineage>
</organism>
<dbReference type="EMBL" id="NHYE01001210">
    <property type="protein sequence ID" value="PPQ97671.1"/>
    <property type="molecule type" value="Genomic_DNA"/>
</dbReference>
<sequence length="325" mass="36167">MDCLASWHPASTLTRLAKTLFLFTFTDFKTILFPVSVFAAVTAPLSSFSSGLTAVIWIWVHLLQCNVSNQCHTIVEDRINHPWRPIAAGLISQQTTRIFRWTLAVSCICFSYIFGKVTALSMASIAMTATMILYDDLNFAGHWVTKNLCAVSGYLCFEVGAVMIMGKSHKLDAIATKALFSSALVILSTIHVQDFPDVEGDRALKRKTFPIIAPVLSRVLTTTLILFLTAHNAYIWGIGLYHSVAFYCLGLLVAWRIYFLRGTQEDRKTYIMYNASQPHLPQNVSLIDSIIGLANGTPPPTRQRPLEYLRQMKKPLPFSGPISGA</sequence>
<evidence type="ECO:0000256" key="5">
    <source>
        <dbReference type="SAM" id="Phobius"/>
    </source>
</evidence>
<evidence type="ECO:0000256" key="3">
    <source>
        <dbReference type="ARBA" id="ARBA00022989"/>
    </source>
</evidence>
<evidence type="ECO:0000313" key="6">
    <source>
        <dbReference type="EMBL" id="PPQ97671.1"/>
    </source>
</evidence>